<feature type="transmembrane region" description="Helical" evidence="6">
    <location>
        <begin position="135"/>
        <end position="158"/>
    </location>
</feature>
<feature type="transmembrane region" description="Helical" evidence="6">
    <location>
        <begin position="290"/>
        <end position="311"/>
    </location>
</feature>
<dbReference type="PANTHER" id="PTHR10010">
    <property type="entry name" value="SOLUTE CARRIER FAMILY 34 SODIUM PHOSPHATE , MEMBER 2-RELATED"/>
    <property type="match status" value="1"/>
</dbReference>
<gene>
    <name evidence="8" type="ORF">QJ521_03615</name>
</gene>
<proteinExistence type="predicted"/>
<dbReference type="PANTHER" id="PTHR10010:SF46">
    <property type="entry name" value="SODIUM-DEPENDENT PHOSPHATE TRANSPORT PROTEIN 2B"/>
    <property type="match status" value="1"/>
</dbReference>
<feature type="transmembrane region" description="Helical" evidence="6">
    <location>
        <begin position="215"/>
        <end position="239"/>
    </location>
</feature>
<comment type="caution">
    <text evidence="8">The sequence shown here is derived from an EMBL/GenBank/DDBJ whole genome shotgun (WGS) entry which is preliminary data.</text>
</comment>
<evidence type="ECO:0000259" key="7">
    <source>
        <dbReference type="Pfam" id="PF01895"/>
    </source>
</evidence>
<comment type="subcellular location">
    <subcellularLocation>
        <location evidence="1">Cell membrane</location>
        <topology evidence="1">Multi-pass membrane protein</topology>
    </subcellularLocation>
</comment>
<dbReference type="EMBL" id="JASCXW010000007">
    <property type="protein sequence ID" value="MDI6452645.1"/>
    <property type="molecule type" value="Genomic_DNA"/>
</dbReference>
<keyword evidence="2" id="KW-1003">Cell membrane</keyword>
<name>A0AAW6U791_9MOLU</name>
<dbReference type="GO" id="GO:0044341">
    <property type="term" value="P:sodium-dependent phosphate transport"/>
    <property type="evidence" value="ECO:0007669"/>
    <property type="project" value="InterPro"/>
</dbReference>
<evidence type="ECO:0000313" key="9">
    <source>
        <dbReference type="Proteomes" id="UP001431532"/>
    </source>
</evidence>
<feature type="transmembrane region" description="Helical" evidence="6">
    <location>
        <begin position="178"/>
        <end position="203"/>
    </location>
</feature>
<evidence type="ECO:0000256" key="3">
    <source>
        <dbReference type="ARBA" id="ARBA00022692"/>
    </source>
</evidence>
<evidence type="ECO:0000313" key="8">
    <source>
        <dbReference type="EMBL" id="MDI6452645.1"/>
    </source>
</evidence>
<feature type="transmembrane region" description="Helical" evidence="6">
    <location>
        <begin position="251"/>
        <end position="270"/>
    </location>
</feature>
<feature type="domain" description="PhoU" evidence="7">
    <location>
        <begin position="358"/>
        <end position="440"/>
    </location>
</feature>
<keyword evidence="9" id="KW-1185">Reference proteome</keyword>
<dbReference type="NCBIfam" id="NF037997">
    <property type="entry name" value="Na_Pi_symport"/>
    <property type="match status" value="1"/>
</dbReference>
<evidence type="ECO:0000256" key="1">
    <source>
        <dbReference type="ARBA" id="ARBA00004651"/>
    </source>
</evidence>
<keyword evidence="4 6" id="KW-1133">Transmembrane helix</keyword>
<evidence type="ECO:0000256" key="6">
    <source>
        <dbReference type="SAM" id="Phobius"/>
    </source>
</evidence>
<organism evidence="8 9">
    <name type="scientific">Peloplasma aerotolerans</name>
    <dbReference type="NCBI Taxonomy" id="3044389"/>
    <lineage>
        <taxon>Bacteria</taxon>
        <taxon>Bacillati</taxon>
        <taxon>Mycoplasmatota</taxon>
        <taxon>Mollicutes</taxon>
        <taxon>Acholeplasmatales</taxon>
        <taxon>Acholeplasmataceae</taxon>
        <taxon>Peloplasma</taxon>
    </lineage>
</organism>
<dbReference type="InterPro" id="IPR038078">
    <property type="entry name" value="PhoU-like_sf"/>
</dbReference>
<keyword evidence="5 6" id="KW-0472">Membrane</keyword>
<dbReference type="AlphaFoldDB" id="A0AAW6U791"/>
<dbReference type="RefSeq" id="WP_282839062.1">
    <property type="nucleotide sequence ID" value="NZ_JASCXW010000007.1"/>
</dbReference>
<dbReference type="Proteomes" id="UP001431532">
    <property type="component" value="Unassembled WGS sequence"/>
</dbReference>
<dbReference type="Pfam" id="PF02690">
    <property type="entry name" value="Na_Pi_cotrans"/>
    <property type="match status" value="1"/>
</dbReference>
<dbReference type="InterPro" id="IPR026022">
    <property type="entry name" value="PhoU_dom"/>
</dbReference>
<evidence type="ECO:0000256" key="4">
    <source>
        <dbReference type="ARBA" id="ARBA00022989"/>
    </source>
</evidence>
<dbReference type="GO" id="GO:0005886">
    <property type="term" value="C:plasma membrane"/>
    <property type="evidence" value="ECO:0007669"/>
    <property type="project" value="UniProtKB-SubCell"/>
</dbReference>
<sequence>MTVAAFMLGDEILFVLGGLALFIFGINLMSDSLKAAAGNKLKMIIEKSTNTPLKGIFVGIALTVLMQTSSGTTALMIGLLRAGLLTLPQSVGIIMGANIGTTVTAFIIGLPVADYGLAMLFVGVIMTFIKQRKVHHIGGILAGLGMIFVGLNTMSMGLKPIASTQAAESMFLAFSNNWLLGTVFGTLFTTLVQSSSASIGILQRLYALNAEGIDSIALTGVVPILLGANIGTTITAFLASLGGNTESKRAAFVHILFNVVSAVIFLIFLLPYEALVLWFETRYLQPYSMLTIAFAHAFQNIVMTFILFFFIKQMIFLAKFFVKDKFEKQIPEEMFDEKLIHESPVLALEFVKKAILYMGSIVKDYFEIAREYSFKENSKLVQEAYTHEMMIDTYDQKLHDYLIKISQTGLDPKDSLKLSRDLDTIRDFERIGDHLTNIVEFFVERYQESQLLSEEGGRDLAELYQVLEDMLNHTLNCFETNSVEVAQHVVELEDVVDDMEEKFRYRYIERLKNGDVTFVIAANFADILANLERIGDHLLNIASSVIEPMYIPQSIAVPKPHEVDKDI</sequence>
<evidence type="ECO:0000256" key="5">
    <source>
        <dbReference type="ARBA" id="ARBA00023136"/>
    </source>
</evidence>
<dbReference type="Pfam" id="PF01895">
    <property type="entry name" value="PhoU"/>
    <property type="match status" value="2"/>
</dbReference>
<reference evidence="8" key="1">
    <citation type="submission" date="2023-05" db="EMBL/GenBank/DDBJ databases">
        <title>Mariniplasma microaerophilum sp. nov., a novel anaerobic mollicute isolated from terrestrial mud volcano, Taman Peninsula, Russia.</title>
        <authorList>
            <person name="Khomyakova M.A."/>
            <person name="Merkel A.Y."/>
            <person name="Slobodkin A.I."/>
        </authorList>
    </citation>
    <scope>NUCLEOTIDE SEQUENCE</scope>
    <source>
        <strain evidence="8">M4Ah</strain>
    </source>
</reference>
<feature type="transmembrane region" description="Helical" evidence="6">
    <location>
        <begin position="51"/>
        <end position="68"/>
    </location>
</feature>
<protein>
    <submittedName>
        <fullName evidence="8">Na/Pi cotransporter family protein</fullName>
    </submittedName>
</protein>
<dbReference type="SUPFAM" id="SSF109755">
    <property type="entry name" value="PhoU-like"/>
    <property type="match status" value="1"/>
</dbReference>
<dbReference type="Gene3D" id="1.20.58.220">
    <property type="entry name" value="Phosphate transport system protein phou homolog 2, domain 2"/>
    <property type="match status" value="1"/>
</dbReference>
<accession>A0AAW6U791</accession>
<dbReference type="InterPro" id="IPR003841">
    <property type="entry name" value="Na/Pi_transpt"/>
</dbReference>
<feature type="domain" description="PhoU" evidence="7">
    <location>
        <begin position="461"/>
        <end position="544"/>
    </location>
</feature>
<feature type="transmembrane region" description="Helical" evidence="6">
    <location>
        <begin position="12"/>
        <end position="30"/>
    </location>
</feature>
<evidence type="ECO:0000256" key="2">
    <source>
        <dbReference type="ARBA" id="ARBA00022475"/>
    </source>
</evidence>
<keyword evidence="3 6" id="KW-0812">Transmembrane</keyword>
<dbReference type="GO" id="GO:0005436">
    <property type="term" value="F:sodium:phosphate symporter activity"/>
    <property type="evidence" value="ECO:0007669"/>
    <property type="project" value="InterPro"/>
</dbReference>